<dbReference type="Pfam" id="PF00106">
    <property type="entry name" value="adh_short"/>
    <property type="match status" value="1"/>
</dbReference>
<reference evidence="3 4" key="1">
    <citation type="submission" date="2019-03" db="EMBL/GenBank/DDBJ databases">
        <authorList>
            <consortium name="Pathogen Informatics"/>
        </authorList>
    </citation>
    <scope>NUCLEOTIDE SEQUENCE [LARGE SCALE GENOMIC DNA]</scope>
    <source>
        <strain evidence="3 4">NCTC12998</strain>
    </source>
</reference>
<dbReference type="EC" id="1.2.1.-" evidence="3"/>
<dbReference type="GO" id="GO:0016491">
    <property type="term" value="F:oxidoreductase activity"/>
    <property type="evidence" value="ECO:0007669"/>
    <property type="project" value="UniProtKB-KW"/>
</dbReference>
<accession>A0A485CGJ3</accession>
<dbReference type="AlphaFoldDB" id="A0A485CGJ3"/>
<dbReference type="EMBL" id="CAADJE010000027">
    <property type="protein sequence ID" value="VFS83725.1"/>
    <property type="molecule type" value="Genomic_DNA"/>
</dbReference>
<dbReference type="InterPro" id="IPR036291">
    <property type="entry name" value="NAD(P)-bd_dom_sf"/>
</dbReference>
<proteinExistence type="inferred from homology"/>
<protein>
    <submittedName>
        <fullName evidence="3">Fatty acyl-CoA reductase</fullName>
        <ecNumber evidence="3">1.2.1.-</ecNumber>
    </submittedName>
</protein>
<evidence type="ECO:0000313" key="3">
    <source>
        <dbReference type="EMBL" id="VFS83725.1"/>
    </source>
</evidence>
<dbReference type="Proteomes" id="UP000345637">
    <property type="component" value="Unassembled WGS sequence"/>
</dbReference>
<dbReference type="InterPro" id="IPR002347">
    <property type="entry name" value="SDR_fam"/>
</dbReference>
<name>A0A485CGJ3_RAOPL</name>
<dbReference type="PANTHER" id="PTHR44196">
    <property type="entry name" value="DEHYDROGENASE/REDUCTASE SDR FAMILY MEMBER 7B"/>
    <property type="match status" value="1"/>
</dbReference>
<evidence type="ECO:0000256" key="1">
    <source>
        <dbReference type="ARBA" id="ARBA00006484"/>
    </source>
</evidence>
<dbReference type="SUPFAM" id="SSF51735">
    <property type="entry name" value="NAD(P)-binding Rossmann-fold domains"/>
    <property type="match status" value="1"/>
</dbReference>
<dbReference type="CDD" id="cd05233">
    <property type="entry name" value="SDR_c"/>
    <property type="match status" value="1"/>
</dbReference>
<sequence length="272" mass="29180">MLRGKRAVITGGGSGFGQALAVWLTREGVSVDYCARRPADIQETSTLIAAEGGTAQGYLCDLAQPASIAQFSAQLLQSETPVDILILNAAQWLSGNLDDRSPPEIVDTLHSGLTSSVLLVQALLPALRRSEQADIVSMISACGIPHFTDSIAHPAFFASKHGLSGFTQTLSHQLAAENIRVTGLYPPDFELSGLDEHVDDSVKMGERLLNGRSVWKPFALSSLSPAAVISAPSIFRGLHGKISRARAACANKYNVRRRTLRQPWRSGVALRP</sequence>
<evidence type="ECO:0000313" key="4">
    <source>
        <dbReference type="Proteomes" id="UP000345637"/>
    </source>
</evidence>
<gene>
    <name evidence="3" type="primary">acr1_2</name>
    <name evidence="3" type="ORF">NCTC12998_05797</name>
</gene>
<dbReference type="PRINTS" id="PR00081">
    <property type="entry name" value="GDHRDH"/>
</dbReference>
<dbReference type="Gene3D" id="3.40.50.720">
    <property type="entry name" value="NAD(P)-binding Rossmann-like Domain"/>
    <property type="match status" value="1"/>
</dbReference>
<comment type="similarity">
    <text evidence="1">Belongs to the short-chain dehydrogenases/reductases (SDR) family.</text>
</comment>
<keyword evidence="2 3" id="KW-0560">Oxidoreductase</keyword>
<dbReference type="GO" id="GO:0016020">
    <property type="term" value="C:membrane"/>
    <property type="evidence" value="ECO:0007669"/>
    <property type="project" value="TreeGrafter"/>
</dbReference>
<evidence type="ECO:0000256" key="2">
    <source>
        <dbReference type="ARBA" id="ARBA00023002"/>
    </source>
</evidence>
<organism evidence="3 4">
    <name type="scientific">Raoultella planticola</name>
    <name type="common">Klebsiella planticola</name>
    <dbReference type="NCBI Taxonomy" id="575"/>
    <lineage>
        <taxon>Bacteria</taxon>
        <taxon>Pseudomonadati</taxon>
        <taxon>Pseudomonadota</taxon>
        <taxon>Gammaproteobacteria</taxon>
        <taxon>Enterobacterales</taxon>
        <taxon>Enterobacteriaceae</taxon>
        <taxon>Klebsiella/Raoultella group</taxon>
        <taxon>Raoultella</taxon>
    </lineage>
</organism>
<dbReference type="PANTHER" id="PTHR44196:SF1">
    <property type="entry name" value="DEHYDROGENASE_REDUCTASE SDR FAMILY MEMBER 7B"/>
    <property type="match status" value="1"/>
</dbReference>